<feature type="region of interest" description="Disordered" evidence="4">
    <location>
        <begin position="121"/>
        <end position="158"/>
    </location>
</feature>
<reference evidence="6" key="1">
    <citation type="submission" date="2020-07" db="EMBL/GenBank/DDBJ databases">
        <title>The High-quality genome of the commercially important snow crab, Chionoecetes opilio.</title>
        <authorList>
            <person name="Jeong J.-H."/>
            <person name="Ryu S."/>
        </authorList>
    </citation>
    <scope>NUCLEOTIDE SEQUENCE</scope>
    <source>
        <strain evidence="6">MADBK_172401_WGS</strain>
        <tissue evidence="6">Digestive gland</tissue>
    </source>
</reference>
<accession>A0A8J4XUG3</accession>
<evidence type="ECO:0000256" key="1">
    <source>
        <dbReference type="ARBA" id="ARBA00022771"/>
    </source>
</evidence>
<proteinExistence type="predicted"/>
<evidence type="ECO:0000313" key="7">
    <source>
        <dbReference type="Proteomes" id="UP000770661"/>
    </source>
</evidence>
<feature type="domain" description="RING-type" evidence="5">
    <location>
        <begin position="37"/>
        <end position="74"/>
    </location>
</feature>
<comment type="caution">
    <text evidence="6">The sequence shown here is derived from an EMBL/GenBank/DDBJ whole genome shotgun (WGS) entry which is preliminary data.</text>
</comment>
<dbReference type="PROSITE" id="PS50089">
    <property type="entry name" value="ZF_RING_2"/>
    <property type="match status" value="1"/>
</dbReference>
<dbReference type="OrthoDB" id="5958958at2759"/>
<dbReference type="InterPro" id="IPR001841">
    <property type="entry name" value="Znf_RING"/>
</dbReference>
<evidence type="ECO:0000313" key="6">
    <source>
        <dbReference type="EMBL" id="KAG0713367.1"/>
    </source>
</evidence>
<dbReference type="SUPFAM" id="SSF57850">
    <property type="entry name" value="RING/U-box"/>
    <property type="match status" value="1"/>
</dbReference>
<dbReference type="AlphaFoldDB" id="A0A8J4XUG3"/>
<keyword evidence="1 3" id="KW-0863">Zinc-finger</keyword>
<evidence type="ECO:0000256" key="2">
    <source>
        <dbReference type="ARBA" id="ARBA00022833"/>
    </source>
</evidence>
<keyword evidence="7" id="KW-1185">Reference proteome</keyword>
<keyword evidence="1 3" id="KW-0479">Metal-binding</keyword>
<protein>
    <recommendedName>
        <fullName evidence="5">RING-type domain-containing protein</fullName>
    </recommendedName>
</protein>
<organism evidence="6 7">
    <name type="scientific">Chionoecetes opilio</name>
    <name type="common">Atlantic snow crab</name>
    <name type="synonym">Cancer opilio</name>
    <dbReference type="NCBI Taxonomy" id="41210"/>
    <lineage>
        <taxon>Eukaryota</taxon>
        <taxon>Metazoa</taxon>
        <taxon>Ecdysozoa</taxon>
        <taxon>Arthropoda</taxon>
        <taxon>Crustacea</taxon>
        <taxon>Multicrustacea</taxon>
        <taxon>Malacostraca</taxon>
        <taxon>Eumalacostraca</taxon>
        <taxon>Eucarida</taxon>
        <taxon>Decapoda</taxon>
        <taxon>Pleocyemata</taxon>
        <taxon>Brachyura</taxon>
        <taxon>Eubrachyura</taxon>
        <taxon>Majoidea</taxon>
        <taxon>Majidae</taxon>
        <taxon>Chionoecetes</taxon>
    </lineage>
</organism>
<evidence type="ECO:0000256" key="3">
    <source>
        <dbReference type="PROSITE-ProRule" id="PRU00175"/>
    </source>
</evidence>
<keyword evidence="2" id="KW-0862">Zinc</keyword>
<sequence>MTLSDEVLKGEGRTRHEAPICLPPTDIYAKFREGGICPNCRMPFDKGKKRKLIDQCGHERCYSCLFKSETCPICALQAPPKKLQHSHSRPSLSPPPVAAIPGNAPGRSKLITNGTFSSYFKGGGMDPGLPPERPSPSRSVSPRRHHNPHAPNTPLLSPLYASSFTTSPLTLGYGTPTPTLAYPPAAVIGREAAYPRLVPAPAAPKSAARPYKSHSHHTCKAVSGVTTVGHVSPNENDVPPTGHDCCILYNTLNTHHRFDLGIYHSMWHQSGP</sequence>
<evidence type="ECO:0000259" key="5">
    <source>
        <dbReference type="PROSITE" id="PS50089"/>
    </source>
</evidence>
<dbReference type="EMBL" id="JACEEZ010021549">
    <property type="protein sequence ID" value="KAG0713367.1"/>
    <property type="molecule type" value="Genomic_DNA"/>
</dbReference>
<dbReference type="Proteomes" id="UP000770661">
    <property type="component" value="Unassembled WGS sequence"/>
</dbReference>
<name>A0A8J4XUG3_CHIOP</name>
<evidence type="ECO:0000256" key="4">
    <source>
        <dbReference type="SAM" id="MobiDB-lite"/>
    </source>
</evidence>
<dbReference type="GO" id="GO:0008270">
    <property type="term" value="F:zinc ion binding"/>
    <property type="evidence" value="ECO:0007669"/>
    <property type="project" value="UniProtKB-KW"/>
</dbReference>
<gene>
    <name evidence="6" type="ORF">GWK47_016386</name>
</gene>